<protein>
    <submittedName>
        <fullName evidence="1">Uncharacterized protein</fullName>
    </submittedName>
</protein>
<proteinExistence type="predicted"/>
<reference evidence="2" key="2">
    <citation type="submission" date="2015-01" db="EMBL/GenBank/DDBJ databases">
        <title>Evolutionary Origins and Diversification of the Mycorrhizal Mutualists.</title>
        <authorList>
            <consortium name="DOE Joint Genome Institute"/>
            <consortium name="Mycorrhizal Genomics Consortium"/>
            <person name="Kohler A."/>
            <person name="Kuo A."/>
            <person name="Nagy L.G."/>
            <person name="Floudas D."/>
            <person name="Copeland A."/>
            <person name="Barry K.W."/>
            <person name="Cichocki N."/>
            <person name="Veneault-Fourrey C."/>
            <person name="LaButti K."/>
            <person name="Lindquist E.A."/>
            <person name="Lipzen A."/>
            <person name="Lundell T."/>
            <person name="Morin E."/>
            <person name="Murat C."/>
            <person name="Riley R."/>
            <person name="Ohm R."/>
            <person name="Sun H."/>
            <person name="Tunlid A."/>
            <person name="Henrissat B."/>
            <person name="Grigoriev I.V."/>
            <person name="Hibbett D.S."/>
            <person name="Martin F."/>
        </authorList>
    </citation>
    <scope>NUCLEOTIDE SEQUENCE [LARGE SCALE GENOMIC DNA]</scope>
    <source>
        <strain evidence="2">h7</strain>
    </source>
</reference>
<sequence length="180" mass="19587">IVDLYGIGNSNRSHKSVPFVHAVELEGPKGEGVQTKGVFDDGAMVNAIDLDVFSRVKGRLSPLQPSELGLRMADGRVVPSEGVWSGFISVNGAWGHGDFEVFRSGNAWALLFGKPLLVEFKAIHDYGCDEIVFPTGTEPVRIRNQFGNNLHKEPLVGLTTNIEQREELKGDSSASPSRQV</sequence>
<dbReference type="HOGENOM" id="CLU_097628_1_0_1"/>
<evidence type="ECO:0000313" key="1">
    <source>
        <dbReference type="EMBL" id="KIM44034.1"/>
    </source>
</evidence>
<name>A0A0C3CIP8_HEBCY</name>
<dbReference type="OrthoDB" id="2919534at2759"/>
<reference evidence="1 2" key="1">
    <citation type="submission" date="2014-04" db="EMBL/GenBank/DDBJ databases">
        <authorList>
            <consortium name="DOE Joint Genome Institute"/>
            <person name="Kuo A."/>
            <person name="Gay G."/>
            <person name="Dore J."/>
            <person name="Kohler A."/>
            <person name="Nagy L.G."/>
            <person name="Floudas D."/>
            <person name="Copeland A."/>
            <person name="Barry K.W."/>
            <person name="Cichocki N."/>
            <person name="Veneault-Fourrey C."/>
            <person name="LaButti K."/>
            <person name="Lindquist E.A."/>
            <person name="Lipzen A."/>
            <person name="Lundell T."/>
            <person name="Morin E."/>
            <person name="Murat C."/>
            <person name="Sun H."/>
            <person name="Tunlid A."/>
            <person name="Henrissat B."/>
            <person name="Grigoriev I.V."/>
            <person name="Hibbett D.S."/>
            <person name="Martin F."/>
            <person name="Nordberg H.P."/>
            <person name="Cantor M.N."/>
            <person name="Hua S.X."/>
        </authorList>
    </citation>
    <scope>NUCLEOTIDE SEQUENCE [LARGE SCALE GENOMIC DNA]</scope>
    <source>
        <strain evidence="2">h7</strain>
    </source>
</reference>
<dbReference type="AlphaFoldDB" id="A0A0C3CIP8"/>
<feature type="non-terminal residue" evidence="1">
    <location>
        <position position="1"/>
    </location>
</feature>
<dbReference type="EMBL" id="KN831774">
    <property type="protein sequence ID" value="KIM44034.1"/>
    <property type="molecule type" value="Genomic_DNA"/>
</dbReference>
<accession>A0A0C3CIP8</accession>
<dbReference type="Proteomes" id="UP000053424">
    <property type="component" value="Unassembled WGS sequence"/>
</dbReference>
<organism evidence="1 2">
    <name type="scientific">Hebeloma cylindrosporum</name>
    <dbReference type="NCBI Taxonomy" id="76867"/>
    <lineage>
        <taxon>Eukaryota</taxon>
        <taxon>Fungi</taxon>
        <taxon>Dikarya</taxon>
        <taxon>Basidiomycota</taxon>
        <taxon>Agaricomycotina</taxon>
        <taxon>Agaricomycetes</taxon>
        <taxon>Agaricomycetidae</taxon>
        <taxon>Agaricales</taxon>
        <taxon>Agaricineae</taxon>
        <taxon>Hymenogastraceae</taxon>
        <taxon>Hebeloma</taxon>
    </lineage>
</organism>
<keyword evidence="2" id="KW-1185">Reference proteome</keyword>
<feature type="non-terminal residue" evidence="1">
    <location>
        <position position="180"/>
    </location>
</feature>
<evidence type="ECO:0000313" key="2">
    <source>
        <dbReference type="Proteomes" id="UP000053424"/>
    </source>
</evidence>
<gene>
    <name evidence="1" type="ORF">M413DRAFT_56786</name>
</gene>